<name>A0A1A8VPW2_PLAMA</name>
<evidence type="ECO:0000313" key="2">
    <source>
        <dbReference type="Proteomes" id="UP000078597"/>
    </source>
</evidence>
<proteinExistence type="predicted"/>
<dbReference type="EMBL" id="FLQW01000192">
    <property type="protein sequence ID" value="SBS82449.1"/>
    <property type="molecule type" value="Genomic_DNA"/>
</dbReference>
<sequence>MLEHLLSEIREMMSDNMGVISGCSLNNFSITPLGRARSFQQIESVETLKLCFDIIEPSQYDAYHKRNEHSSVFRNSERQKPNNILRINDGVGAIVQHAQRFLMNEQSFLENSSMSMKFEFMLFAMKPMTETRKSKNSQRSIFKMNREKPAEKNIREEMIEFHTVMAYPSRVKLVPILQRGRKSNKCIARMNKSN</sequence>
<gene>
    <name evidence="1" type="ORF">PMALA_003650</name>
</gene>
<dbReference type="Proteomes" id="UP000078597">
    <property type="component" value="Unassembled WGS sequence"/>
</dbReference>
<dbReference type="AlphaFoldDB" id="A0A1A8VPW2"/>
<evidence type="ECO:0000313" key="1">
    <source>
        <dbReference type="EMBL" id="SBS82449.1"/>
    </source>
</evidence>
<accession>A0A1A8VPW2</accession>
<reference evidence="2" key="1">
    <citation type="submission" date="2016-05" db="EMBL/GenBank/DDBJ databases">
        <authorList>
            <person name="Naeem Raeece"/>
        </authorList>
    </citation>
    <scope>NUCLEOTIDE SEQUENCE [LARGE SCALE GENOMIC DNA]</scope>
</reference>
<organism evidence="1 2">
    <name type="scientific">Plasmodium malariae</name>
    <dbReference type="NCBI Taxonomy" id="5858"/>
    <lineage>
        <taxon>Eukaryota</taxon>
        <taxon>Sar</taxon>
        <taxon>Alveolata</taxon>
        <taxon>Apicomplexa</taxon>
        <taxon>Aconoidasida</taxon>
        <taxon>Haemosporida</taxon>
        <taxon>Plasmodiidae</taxon>
        <taxon>Plasmodium</taxon>
        <taxon>Plasmodium (Plasmodium)</taxon>
    </lineage>
</organism>
<protein>
    <submittedName>
        <fullName evidence="1">Uncharacterized protein</fullName>
    </submittedName>
</protein>